<evidence type="ECO:0000313" key="1">
    <source>
        <dbReference type="EMBL" id="MBL1075849.1"/>
    </source>
</evidence>
<sequence>MTLAELTRLAGWAEGTWDRMVHVPADATAAELNAASGISDFCWSNMPQSWSISVEQTIRDGNLLFVPGTTPLQSVFVSDISRTIELGDNPLEVVHPNTLLTPKDHYSGRRLTTVE</sequence>
<name>A0ABS1M7U9_9NOCA</name>
<keyword evidence="2" id="KW-1185">Reference proteome</keyword>
<dbReference type="EMBL" id="JAERRJ010000005">
    <property type="protein sequence ID" value="MBL1075849.1"/>
    <property type="molecule type" value="Genomic_DNA"/>
</dbReference>
<comment type="caution">
    <text evidence="1">The sequence shown here is derived from an EMBL/GenBank/DDBJ whole genome shotgun (WGS) entry which is preliminary data.</text>
</comment>
<protein>
    <submittedName>
        <fullName evidence="1">Uncharacterized protein</fullName>
    </submittedName>
</protein>
<accession>A0ABS1M7U9</accession>
<reference evidence="1 2" key="1">
    <citation type="submission" date="2021-01" db="EMBL/GenBank/DDBJ databases">
        <title>WGS of actinomycetes isolated from Thailand.</title>
        <authorList>
            <person name="Thawai C."/>
        </authorList>
    </citation>
    <scope>NUCLEOTIDE SEQUENCE [LARGE SCALE GENOMIC DNA]</scope>
    <source>
        <strain evidence="1 2">LPG 2</strain>
    </source>
</reference>
<dbReference type="RefSeq" id="WP_201948288.1">
    <property type="nucleotide sequence ID" value="NZ_JAERRJ010000005.1"/>
</dbReference>
<evidence type="ECO:0000313" key="2">
    <source>
        <dbReference type="Proteomes" id="UP000602198"/>
    </source>
</evidence>
<proteinExistence type="predicted"/>
<organism evidence="1 2">
    <name type="scientific">Nocardia acididurans</name>
    <dbReference type="NCBI Taxonomy" id="2802282"/>
    <lineage>
        <taxon>Bacteria</taxon>
        <taxon>Bacillati</taxon>
        <taxon>Actinomycetota</taxon>
        <taxon>Actinomycetes</taxon>
        <taxon>Mycobacteriales</taxon>
        <taxon>Nocardiaceae</taxon>
        <taxon>Nocardia</taxon>
    </lineage>
</organism>
<dbReference type="Proteomes" id="UP000602198">
    <property type="component" value="Unassembled WGS sequence"/>
</dbReference>
<gene>
    <name evidence="1" type="ORF">JK358_15745</name>
</gene>